<dbReference type="GO" id="GO:0043886">
    <property type="term" value="F:structural constituent of carboxysome shell"/>
    <property type="evidence" value="ECO:0007669"/>
    <property type="project" value="UniProtKB-ARBA"/>
</dbReference>
<evidence type="ECO:0000256" key="16">
    <source>
        <dbReference type="ARBA" id="ARBA00048493"/>
    </source>
</evidence>
<feature type="binding site" evidence="18">
    <location>
        <position position="401"/>
    </location>
    <ligand>
        <name>acetyl-CoA</name>
        <dbReference type="ChEBI" id="CHEBI:57288"/>
    </ligand>
</feature>
<dbReference type="CDD" id="cd03353">
    <property type="entry name" value="LbH_GlmU_C"/>
    <property type="match status" value="1"/>
</dbReference>
<dbReference type="GO" id="GO:0009245">
    <property type="term" value="P:lipid A biosynthetic process"/>
    <property type="evidence" value="ECO:0007669"/>
    <property type="project" value="UniProtKB-UniRule"/>
</dbReference>
<accession>A0A2T1GKX4</accession>
<keyword evidence="7 18" id="KW-0479">Metal-binding</keyword>
<evidence type="ECO:0000256" key="1">
    <source>
        <dbReference type="ARBA" id="ARBA00004496"/>
    </source>
</evidence>
<dbReference type="AlphaFoldDB" id="A0A2T1GKX4"/>
<feature type="binding site" evidence="18">
    <location>
        <position position="436"/>
    </location>
    <ligand>
        <name>acetyl-CoA</name>
        <dbReference type="ChEBI" id="CHEBI:57288"/>
    </ligand>
</feature>
<dbReference type="EC" id="2.3.1.157" evidence="18"/>
<dbReference type="UniPathway" id="UPA00113">
    <property type="reaction ID" value="UER00532"/>
</dbReference>
<feature type="active site" description="Proton acceptor" evidence="18">
    <location>
        <position position="359"/>
    </location>
</feature>
<keyword evidence="9 18" id="KW-0460">Magnesium</keyword>
<dbReference type="Pfam" id="PF00132">
    <property type="entry name" value="Hexapep"/>
    <property type="match status" value="1"/>
</dbReference>
<feature type="binding site" evidence="18">
    <location>
        <position position="103"/>
    </location>
    <ligand>
        <name>Mg(2+)</name>
        <dbReference type="ChEBI" id="CHEBI:18420"/>
    </ligand>
</feature>
<dbReference type="EC" id="2.7.7.23" evidence="18"/>
<keyword evidence="12 18" id="KW-0511">Multifunctional enzyme</keyword>
<feature type="binding site" evidence="18">
    <location>
        <position position="373"/>
    </location>
    <ligand>
        <name>UDP-N-acetyl-alpha-D-glucosamine</name>
        <dbReference type="ChEBI" id="CHEBI:57705"/>
    </ligand>
</feature>
<dbReference type="GO" id="GO:0071555">
    <property type="term" value="P:cell wall organization"/>
    <property type="evidence" value="ECO:0007669"/>
    <property type="project" value="UniProtKB-KW"/>
</dbReference>
<feature type="binding site" evidence="18">
    <location>
        <position position="73"/>
    </location>
    <ligand>
        <name>UDP-N-acetyl-alpha-D-glucosamine</name>
        <dbReference type="ChEBI" id="CHEBI:57705"/>
    </ligand>
</feature>
<evidence type="ECO:0000256" key="17">
    <source>
        <dbReference type="ARBA" id="ARBA00049628"/>
    </source>
</evidence>
<gene>
    <name evidence="18 21" type="primary">glmU</name>
    <name evidence="21" type="ORF">C7B77_04535</name>
</gene>
<evidence type="ECO:0000256" key="5">
    <source>
        <dbReference type="ARBA" id="ARBA00022679"/>
    </source>
</evidence>
<dbReference type="GO" id="GO:0005737">
    <property type="term" value="C:cytoplasm"/>
    <property type="evidence" value="ECO:0007669"/>
    <property type="project" value="UniProtKB-SubCell"/>
</dbReference>
<dbReference type="InterPro" id="IPR011004">
    <property type="entry name" value="Trimer_LpxA-like_sf"/>
</dbReference>
<protein>
    <recommendedName>
        <fullName evidence="18">Bifunctional protein GlmU</fullName>
    </recommendedName>
    <domain>
        <recommendedName>
            <fullName evidence="18">UDP-N-acetylglucosamine pyrophosphorylase</fullName>
            <ecNumber evidence="18">2.7.7.23</ecNumber>
        </recommendedName>
        <alternativeName>
            <fullName evidence="18">N-acetylglucosamine-1-phosphate uridyltransferase</fullName>
        </alternativeName>
    </domain>
    <domain>
        <recommendedName>
            <fullName evidence="18">Glucosamine-1-phosphate N-acetyltransferase</fullName>
            <ecNumber evidence="18">2.3.1.157</ecNumber>
        </recommendedName>
    </domain>
</protein>
<dbReference type="PANTHER" id="PTHR43584:SF3">
    <property type="entry name" value="BIFUNCTIONAL PROTEIN GLMU"/>
    <property type="match status" value="1"/>
</dbReference>
<organism evidence="21 22">
    <name type="scientific">Chamaesiphon polymorphus CCALA 037</name>
    <dbReference type="NCBI Taxonomy" id="2107692"/>
    <lineage>
        <taxon>Bacteria</taxon>
        <taxon>Bacillati</taxon>
        <taxon>Cyanobacteriota</taxon>
        <taxon>Cyanophyceae</taxon>
        <taxon>Gomontiellales</taxon>
        <taxon>Chamaesiphonaceae</taxon>
        <taxon>Chamaesiphon</taxon>
    </lineage>
</organism>
<feature type="binding site" evidence="18">
    <location>
        <position position="21"/>
    </location>
    <ligand>
        <name>UDP-N-acetyl-alpha-D-glucosamine</name>
        <dbReference type="ChEBI" id="CHEBI:57705"/>
    </ligand>
</feature>
<feature type="domain" description="Mannose-1-phosphate guanyltransferase C-terminal" evidence="20">
    <location>
        <begin position="315"/>
        <end position="400"/>
    </location>
</feature>
<feature type="binding site" evidence="18">
    <location>
        <position position="347"/>
    </location>
    <ligand>
        <name>UDP-N-acetyl-alpha-D-glucosamine</name>
        <dbReference type="ChEBI" id="CHEBI:57705"/>
    </ligand>
</feature>
<feature type="domain" description="MobA-like NTP transferase" evidence="19">
    <location>
        <begin position="5"/>
        <end position="140"/>
    </location>
</feature>
<evidence type="ECO:0000256" key="12">
    <source>
        <dbReference type="ARBA" id="ARBA00023268"/>
    </source>
</evidence>
<dbReference type="InterPro" id="IPR056729">
    <property type="entry name" value="GMPPB_C"/>
</dbReference>
<feature type="binding site" evidence="18">
    <location>
        <position position="376"/>
    </location>
    <ligand>
        <name>acetyl-CoA</name>
        <dbReference type="ChEBI" id="CHEBI:57288"/>
    </ligand>
</feature>
<feature type="binding site" evidence="18">
    <location>
        <position position="224"/>
    </location>
    <ligand>
        <name>UDP-N-acetyl-alpha-D-glucosamine</name>
        <dbReference type="ChEBI" id="CHEBI:57705"/>
    </ligand>
</feature>
<evidence type="ECO:0000256" key="4">
    <source>
        <dbReference type="ARBA" id="ARBA00022490"/>
    </source>
</evidence>
<name>A0A2T1GKX4_9CYAN</name>
<evidence type="ECO:0000259" key="20">
    <source>
        <dbReference type="Pfam" id="PF25087"/>
    </source>
</evidence>
<dbReference type="SUPFAM" id="SSF53448">
    <property type="entry name" value="Nucleotide-diphospho-sugar transferases"/>
    <property type="match status" value="1"/>
</dbReference>
<dbReference type="NCBIfam" id="TIGR01173">
    <property type="entry name" value="glmU"/>
    <property type="match status" value="1"/>
</dbReference>
<evidence type="ECO:0000256" key="13">
    <source>
        <dbReference type="ARBA" id="ARBA00023315"/>
    </source>
</evidence>
<evidence type="ECO:0000256" key="6">
    <source>
        <dbReference type="ARBA" id="ARBA00022695"/>
    </source>
</evidence>
<comment type="function">
    <text evidence="17 18">Catalyzes the last two sequential reactions in the de novo biosynthetic pathway for UDP-N-acetylglucosamine (UDP-GlcNAc). The C-terminal domain catalyzes the transfer of acetyl group from acetyl coenzyme A to glucosamine-1-phosphate (GlcN-1-P) to produce N-acetylglucosamine-1-phosphate (GlcNAc-1-P), which is converted into UDP-GlcNAc by the transfer of uridine 5-monophosphate (from uridine 5-triphosphate), a reaction catalyzed by the N-terminal domain.</text>
</comment>
<comment type="caution">
    <text evidence="18">Lacks conserved residue(s) required for the propagation of feature annotation.</text>
</comment>
<keyword evidence="11 18" id="KW-0573">Peptidoglycan synthesis</keyword>
<feature type="region of interest" description="Linker" evidence="18">
    <location>
        <begin position="227"/>
        <end position="247"/>
    </location>
</feature>
<dbReference type="NCBIfam" id="NF010940">
    <property type="entry name" value="PRK14360.1"/>
    <property type="match status" value="1"/>
</dbReference>
<feature type="binding site" evidence="18">
    <location>
        <position position="419"/>
    </location>
    <ligand>
        <name>acetyl-CoA</name>
        <dbReference type="ChEBI" id="CHEBI:57288"/>
    </ligand>
</feature>
<feature type="binding site" evidence="18">
    <location>
        <position position="155"/>
    </location>
    <ligand>
        <name>UDP-N-acetyl-alpha-D-glucosamine</name>
        <dbReference type="ChEBI" id="CHEBI:57705"/>
    </ligand>
</feature>
<dbReference type="GO" id="GO:0016020">
    <property type="term" value="C:membrane"/>
    <property type="evidence" value="ECO:0007669"/>
    <property type="project" value="GOC"/>
</dbReference>
<comment type="subcellular location">
    <subcellularLocation>
        <location evidence="1 18">Cytoplasm</location>
    </subcellularLocation>
</comment>
<dbReference type="GO" id="GO:0009252">
    <property type="term" value="P:peptidoglycan biosynthetic process"/>
    <property type="evidence" value="ECO:0007669"/>
    <property type="project" value="UniProtKB-UniRule"/>
</dbReference>
<evidence type="ECO:0000256" key="3">
    <source>
        <dbReference type="ARBA" id="ARBA00007947"/>
    </source>
</evidence>
<evidence type="ECO:0000313" key="22">
    <source>
        <dbReference type="Proteomes" id="UP000238937"/>
    </source>
</evidence>
<dbReference type="InterPro" id="IPR025877">
    <property type="entry name" value="MobA-like_NTP_Trfase"/>
</dbReference>
<dbReference type="GO" id="GO:0003977">
    <property type="term" value="F:UDP-N-acetylglucosamine diphosphorylase activity"/>
    <property type="evidence" value="ECO:0007669"/>
    <property type="project" value="UniProtKB-UniRule"/>
</dbReference>
<keyword evidence="8 18" id="KW-0677">Repeat</keyword>
<reference evidence="21 22" key="1">
    <citation type="submission" date="2018-03" db="EMBL/GenBank/DDBJ databases">
        <title>The ancient ancestry and fast evolution of plastids.</title>
        <authorList>
            <person name="Moore K.R."/>
            <person name="Magnabosco C."/>
            <person name="Momper L."/>
            <person name="Gold D.A."/>
            <person name="Bosak T."/>
            <person name="Fournier G.P."/>
        </authorList>
    </citation>
    <scope>NUCLEOTIDE SEQUENCE [LARGE SCALE GENOMIC DNA]</scope>
    <source>
        <strain evidence="21 22">CCALA 037</strain>
    </source>
</reference>
<comment type="cofactor">
    <cofactor evidence="18">
        <name>Mg(2+)</name>
        <dbReference type="ChEBI" id="CHEBI:18420"/>
    </cofactor>
    <text evidence="18">Binds 1 Mg(2+) ion per subunit.</text>
</comment>
<keyword evidence="6 18" id="KW-0548">Nucleotidyltransferase</keyword>
<dbReference type="CDD" id="cd02540">
    <property type="entry name" value="GT2_GlmU_N_bac"/>
    <property type="match status" value="1"/>
</dbReference>
<evidence type="ECO:0000256" key="8">
    <source>
        <dbReference type="ARBA" id="ARBA00022737"/>
    </source>
</evidence>
<evidence type="ECO:0000256" key="10">
    <source>
        <dbReference type="ARBA" id="ARBA00022960"/>
    </source>
</evidence>
<comment type="pathway">
    <text evidence="18">Bacterial outer membrane biogenesis; LPS lipid A biosynthesis.</text>
</comment>
<evidence type="ECO:0000313" key="21">
    <source>
        <dbReference type="EMBL" id="PSB58497.1"/>
    </source>
</evidence>
<dbReference type="Pfam" id="PF25087">
    <property type="entry name" value="GMPPB_C"/>
    <property type="match status" value="1"/>
</dbReference>
<evidence type="ECO:0000256" key="14">
    <source>
        <dbReference type="ARBA" id="ARBA00023316"/>
    </source>
</evidence>
<feature type="binding site" evidence="18">
    <location>
        <position position="224"/>
    </location>
    <ligand>
        <name>Mg(2+)</name>
        <dbReference type="ChEBI" id="CHEBI:18420"/>
    </ligand>
</feature>
<dbReference type="InterPro" id="IPR050065">
    <property type="entry name" value="GlmU-like"/>
</dbReference>
<comment type="catalytic activity">
    <reaction evidence="16 18">
        <text>N-acetyl-alpha-D-glucosamine 1-phosphate + UTP + H(+) = UDP-N-acetyl-alpha-D-glucosamine + diphosphate</text>
        <dbReference type="Rhea" id="RHEA:13509"/>
        <dbReference type="ChEBI" id="CHEBI:15378"/>
        <dbReference type="ChEBI" id="CHEBI:33019"/>
        <dbReference type="ChEBI" id="CHEBI:46398"/>
        <dbReference type="ChEBI" id="CHEBI:57705"/>
        <dbReference type="ChEBI" id="CHEBI:57776"/>
        <dbReference type="EC" id="2.7.7.23"/>
    </reaction>
</comment>
<evidence type="ECO:0000256" key="7">
    <source>
        <dbReference type="ARBA" id="ARBA00022723"/>
    </source>
</evidence>
<feature type="binding site" evidence="18">
    <location>
        <begin position="78"/>
        <end position="79"/>
    </location>
    <ligand>
        <name>UDP-N-acetyl-alpha-D-glucosamine</name>
        <dbReference type="ChEBI" id="CHEBI:57705"/>
    </ligand>
</feature>
<dbReference type="PANTHER" id="PTHR43584">
    <property type="entry name" value="NUCLEOTIDYL TRANSFERASE"/>
    <property type="match status" value="1"/>
</dbReference>
<dbReference type="Pfam" id="PF12804">
    <property type="entry name" value="NTP_transf_3"/>
    <property type="match status" value="1"/>
</dbReference>
<dbReference type="RefSeq" id="WP_106300747.1">
    <property type="nucleotide sequence ID" value="NZ_PVWO01000033.1"/>
</dbReference>
<feature type="binding site" evidence="18">
    <location>
        <position position="140"/>
    </location>
    <ligand>
        <name>UDP-N-acetyl-alpha-D-glucosamine</name>
        <dbReference type="ChEBI" id="CHEBI:57705"/>
    </ligand>
</feature>
<evidence type="ECO:0000259" key="19">
    <source>
        <dbReference type="Pfam" id="PF12804"/>
    </source>
</evidence>
<feature type="binding site" evidence="18">
    <location>
        <position position="329"/>
    </location>
    <ligand>
        <name>UDP-N-acetyl-alpha-D-glucosamine</name>
        <dbReference type="ChEBI" id="CHEBI:57705"/>
    </ligand>
</feature>
<dbReference type="GO" id="GO:0006048">
    <property type="term" value="P:UDP-N-acetylglucosamine biosynthetic process"/>
    <property type="evidence" value="ECO:0007669"/>
    <property type="project" value="UniProtKB-UniPathway"/>
</dbReference>
<dbReference type="HAMAP" id="MF_01631">
    <property type="entry name" value="GlmU"/>
    <property type="match status" value="1"/>
</dbReference>
<dbReference type="Proteomes" id="UP000238937">
    <property type="component" value="Unassembled WGS sequence"/>
</dbReference>
<dbReference type="UniPathway" id="UPA00973"/>
<feature type="region of interest" description="N-acetyltransferase" evidence="18">
    <location>
        <begin position="248"/>
        <end position="452"/>
    </location>
</feature>
<comment type="caution">
    <text evidence="21">The sequence shown here is derived from an EMBL/GenBank/DDBJ whole genome shotgun (WGS) entry which is preliminary data.</text>
</comment>
<comment type="subunit">
    <text evidence="18">Homotrimer.</text>
</comment>
<dbReference type="EMBL" id="PVWO01000033">
    <property type="protein sequence ID" value="PSB58497.1"/>
    <property type="molecule type" value="Genomic_DNA"/>
</dbReference>
<feature type="binding site" evidence="18">
    <location>
        <position position="362"/>
    </location>
    <ligand>
        <name>UDP-N-acetyl-alpha-D-glucosamine</name>
        <dbReference type="ChEBI" id="CHEBI:57705"/>
    </ligand>
</feature>
<feature type="binding site" evidence="18">
    <location>
        <begin position="7"/>
        <end position="10"/>
    </location>
    <ligand>
        <name>UDP-N-acetyl-alpha-D-glucosamine</name>
        <dbReference type="ChEBI" id="CHEBI:57705"/>
    </ligand>
</feature>
<keyword evidence="4 18" id="KW-0963">Cytoplasm</keyword>
<feature type="binding site" evidence="18">
    <location>
        <begin position="382"/>
        <end position="383"/>
    </location>
    <ligand>
        <name>acetyl-CoA</name>
        <dbReference type="ChEBI" id="CHEBI:57288"/>
    </ligand>
</feature>
<proteinExistence type="inferred from homology"/>
<keyword evidence="22" id="KW-1185">Reference proteome</keyword>
<evidence type="ECO:0000256" key="15">
    <source>
        <dbReference type="ARBA" id="ARBA00048247"/>
    </source>
</evidence>
<keyword evidence="10 18" id="KW-0133">Cell shape</keyword>
<dbReference type="Gene3D" id="2.160.10.10">
    <property type="entry name" value="Hexapeptide repeat proteins"/>
    <property type="match status" value="1"/>
</dbReference>
<keyword evidence="13 18" id="KW-0012">Acyltransferase</keyword>
<comment type="similarity">
    <text evidence="3 18">In the N-terminal section; belongs to the N-acetylglucosamine-1-phosphate uridyltransferase family.</text>
</comment>
<evidence type="ECO:0000256" key="2">
    <source>
        <dbReference type="ARBA" id="ARBA00007707"/>
    </source>
</evidence>
<comment type="pathway">
    <text evidence="18">Nucleotide-sugar biosynthesis; UDP-N-acetyl-alpha-D-glucosamine biosynthesis; UDP-N-acetyl-alpha-D-glucosamine from N-acetyl-alpha-D-glucosamine 1-phosphate: step 1/1.</text>
</comment>
<keyword evidence="14 18" id="KW-0961">Cell wall biogenesis/degradation</keyword>
<comment type="similarity">
    <text evidence="2 18">In the C-terminal section; belongs to the transferase hexapeptide repeat family.</text>
</comment>
<dbReference type="InterPro" id="IPR001451">
    <property type="entry name" value="Hexapep"/>
</dbReference>
<dbReference type="GO" id="GO:0000902">
    <property type="term" value="P:cell morphogenesis"/>
    <property type="evidence" value="ECO:0007669"/>
    <property type="project" value="UniProtKB-UniRule"/>
</dbReference>
<sequence>MVAVAILAAGKGTRMRSDLPKVLHSLGGRSLVERVLIGCEQLQPERQLAIVGYQANRVKEALLHYPDLEFVEQTQQLGTGHAVQQLLPHLADFKGDLLVLNGDVPLLRPETLKALLATHQQHQNAATILTAQIHHPQGYGRVFCDSNNLLKEIVEDRDCTDAQRQNRRVNAGIYCFNWPQLQAVLPKLQSNNSQQEYYITDAVNFLSPVMVYDVADDREILGINDRRQLATAYEILQSRIKDEWMAAGVTIIDPDSVTIDDTVKIGVDAIIEPQTHLRGKTTIGSGSRIGPGSLIENSHIGERVTVLYSAIVDSSIGDKANIGPFAHIRQQATVGESCRVGNFVELKKSTLGDNTNVAHLSYIGDATVGKQVNIGAGTITVNYDGKHKHQTIIGNFTRIGSNNTLIAPLNLGNGVTTAAGSTIAEDVPDDCLAIARVRQTIKPGWRPKWDRE</sequence>
<evidence type="ECO:0000256" key="9">
    <source>
        <dbReference type="ARBA" id="ARBA00022842"/>
    </source>
</evidence>
<keyword evidence="5 18" id="KW-0808">Transferase</keyword>
<feature type="binding site" evidence="18">
    <location>
        <position position="170"/>
    </location>
    <ligand>
        <name>UDP-N-acetyl-alpha-D-glucosamine</name>
        <dbReference type="ChEBI" id="CHEBI:57705"/>
    </ligand>
</feature>
<comment type="pathway">
    <text evidence="18">Nucleotide-sugar biosynthesis; UDP-N-acetyl-alpha-D-glucosamine biosynthesis; N-acetyl-alpha-D-glucosamine 1-phosphate from alpha-D-glucosamine 6-phosphate (route II): step 2/2.</text>
</comment>
<dbReference type="InterPro" id="IPR029044">
    <property type="entry name" value="Nucleotide-diphossugar_trans"/>
</dbReference>
<dbReference type="InterPro" id="IPR038009">
    <property type="entry name" value="GlmU_C_LbH"/>
</dbReference>
<evidence type="ECO:0000256" key="11">
    <source>
        <dbReference type="ARBA" id="ARBA00022984"/>
    </source>
</evidence>
<dbReference type="GO" id="GO:0000287">
    <property type="term" value="F:magnesium ion binding"/>
    <property type="evidence" value="ECO:0007669"/>
    <property type="project" value="UniProtKB-UniRule"/>
</dbReference>
<dbReference type="GO" id="GO:0019134">
    <property type="term" value="F:glucosamine-1-phosphate N-acetyltransferase activity"/>
    <property type="evidence" value="ECO:0007669"/>
    <property type="project" value="UniProtKB-UniRule"/>
</dbReference>
<evidence type="ECO:0000256" key="18">
    <source>
        <dbReference type="HAMAP-Rule" id="MF_01631"/>
    </source>
</evidence>
<dbReference type="GO" id="GO:0008360">
    <property type="term" value="P:regulation of cell shape"/>
    <property type="evidence" value="ECO:0007669"/>
    <property type="project" value="UniProtKB-KW"/>
</dbReference>
<dbReference type="SUPFAM" id="SSF51161">
    <property type="entry name" value="Trimeric LpxA-like enzymes"/>
    <property type="match status" value="1"/>
</dbReference>
<dbReference type="GO" id="GO:0031470">
    <property type="term" value="C:carboxysome"/>
    <property type="evidence" value="ECO:0007669"/>
    <property type="project" value="UniProtKB-ARBA"/>
</dbReference>
<dbReference type="OrthoDB" id="9775031at2"/>
<dbReference type="InterPro" id="IPR005882">
    <property type="entry name" value="Bifunctional_GlmU"/>
</dbReference>
<comment type="catalytic activity">
    <reaction evidence="15 18">
        <text>alpha-D-glucosamine 1-phosphate + acetyl-CoA = N-acetyl-alpha-D-glucosamine 1-phosphate + CoA + H(+)</text>
        <dbReference type="Rhea" id="RHEA:13725"/>
        <dbReference type="ChEBI" id="CHEBI:15378"/>
        <dbReference type="ChEBI" id="CHEBI:57287"/>
        <dbReference type="ChEBI" id="CHEBI:57288"/>
        <dbReference type="ChEBI" id="CHEBI:57776"/>
        <dbReference type="ChEBI" id="CHEBI:58516"/>
        <dbReference type="EC" id="2.3.1.157"/>
    </reaction>
</comment>
<feature type="region of interest" description="Pyrophosphorylase" evidence="18">
    <location>
        <begin position="1"/>
        <end position="226"/>
    </location>
</feature>
<dbReference type="Gene3D" id="3.90.550.10">
    <property type="entry name" value="Spore Coat Polysaccharide Biosynthesis Protein SpsA, Chain A"/>
    <property type="match status" value="1"/>
</dbReference>